<feature type="domain" description="DprA winged helix" evidence="3">
    <location>
        <begin position="311"/>
        <end position="357"/>
    </location>
</feature>
<comment type="similarity">
    <text evidence="1">Belongs to the DprA/Smf family.</text>
</comment>
<organism evidence="5 6">
    <name type="scientific">Photobacterium sanctipauli</name>
    <dbReference type="NCBI Taxonomy" id="1342794"/>
    <lineage>
        <taxon>Bacteria</taxon>
        <taxon>Pseudomonadati</taxon>
        <taxon>Pseudomonadota</taxon>
        <taxon>Gammaproteobacteria</taxon>
        <taxon>Vibrionales</taxon>
        <taxon>Vibrionaceae</taxon>
        <taxon>Photobacterium</taxon>
    </lineage>
</organism>
<evidence type="ECO:0000313" key="5">
    <source>
        <dbReference type="EMBL" id="PSW11723.1"/>
    </source>
</evidence>
<dbReference type="Proteomes" id="UP000241771">
    <property type="component" value="Unassembled WGS sequence"/>
</dbReference>
<evidence type="ECO:0000259" key="3">
    <source>
        <dbReference type="Pfam" id="PF17782"/>
    </source>
</evidence>
<proteinExistence type="inferred from homology"/>
<evidence type="ECO:0000259" key="2">
    <source>
        <dbReference type="Pfam" id="PF02481"/>
    </source>
</evidence>
<name>A0A2T3NCG9_9GAMM</name>
<comment type="caution">
    <text evidence="5">The sequence shown here is derived from an EMBL/GenBank/DDBJ whole genome shotgun (WGS) entry which is preliminary data.</text>
</comment>
<evidence type="ECO:0000313" key="6">
    <source>
        <dbReference type="Proteomes" id="UP000241771"/>
    </source>
</evidence>
<dbReference type="Pfam" id="PF02481">
    <property type="entry name" value="DNA_processg_A"/>
    <property type="match status" value="1"/>
</dbReference>
<protein>
    <submittedName>
        <fullName evidence="5">DNA-protecting protein DprA</fullName>
    </submittedName>
</protein>
<dbReference type="NCBIfam" id="TIGR00732">
    <property type="entry name" value="dprA"/>
    <property type="match status" value="1"/>
</dbReference>
<dbReference type="EMBL" id="PYMA01000023">
    <property type="protein sequence ID" value="PSW11723.1"/>
    <property type="molecule type" value="Genomic_DNA"/>
</dbReference>
<dbReference type="PANTHER" id="PTHR43022">
    <property type="entry name" value="PROTEIN SMF"/>
    <property type="match status" value="1"/>
</dbReference>
<dbReference type="Pfam" id="PF25317">
    <property type="entry name" value="SAM_SMF"/>
    <property type="match status" value="1"/>
</dbReference>
<dbReference type="SUPFAM" id="SSF102405">
    <property type="entry name" value="MCP/YpsA-like"/>
    <property type="match status" value="1"/>
</dbReference>
<evidence type="ECO:0000259" key="4">
    <source>
        <dbReference type="Pfam" id="PF25317"/>
    </source>
</evidence>
<reference evidence="5 6" key="1">
    <citation type="submission" date="2018-01" db="EMBL/GenBank/DDBJ databases">
        <title>Whole genome sequencing of Histamine producing bacteria.</title>
        <authorList>
            <person name="Butler K."/>
        </authorList>
    </citation>
    <scope>NUCLEOTIDE SEQUENCE [LARGE SCALE GENOMIC DNA]</scope>
    <source>
        <strain evidence="5 6">DSM 100436</strain>
    </source>
</reference>
<dbReference type="InterPro" id="IPR057666">
    <property type="entry name" value="DrpA_SLOG"/>
</dbReference>
<keyword evidence="6" id="KW-1185">Reference proteome</keyword>
<dbReference type="AlphaFoldDB" id="A0A2T3NCG9"/>
<accession>A0A2T3NCG9</accession>
<feature type="domain" description="Smf/DprA SAM" evidence="4">
    <location>
        <begin position="1"/>
        <end position="66"/>
    </location>
</feature>
<sequence length="364" mass="39033">MTEHRAWLQLASVPSLGGSRIRRLLERVAPAELCSLPERELLQIGMTAKQAKSLASPPMAKIEQALLWAEQPNQSILTFDSPSYPSLLKEIASPPPVLFVRGNPSWLSEPQIAVIGSRNASIDGRESAYQFAASLVAADYVVTSGLALGIDGQAHAGALKGGGATVAVLGAGLDKIYPARHRELALSICEQGALVSEFWPTEPPRPQNFPRRNRVISGLSVGVLVIEAEQKSGSLITARYALEQGREVFALPGSIHHPGSRGCHALIKNGAKLVETPVDIFEEVGALTECVKNNQIDLPLPQPENEKLPFPAVLANVGNEATPVDVVAERCKQPVHEIMMQLLELELLGAVTSVPGGYIKTRRG</sequence>
<dbReference type="Gene3D" id="1.10.10.10">
    <property type="entry name" value="Winged helix-like DNA-binding domain superfamily/Winged helix DNA-binding domain"/>
    <property type="match status" value="1"/>
</dbReference>
<feature type="domain" description="Smf/DprA SLOG" evidence="2">
    <location>
        <begin position="76"/>
        <end position="284"/>
    </location>
</feature>
<evidence type="ECO:0000256" key="1">
    <source>
        <dbReference type="ARBA" id="ARBA00006525"/>
    </source>
</evidence>
<dbReference type="InterPro" id="IPR003488">
    <property type="entry name" value="DprA"/>
</dbReference>
<dbReference type="RefSeq" id="WP_107272570.1">
    <property type="nucleotide sequence ID" value="NZ_PYMA01000023.1"/>
</dbReference>
<dbReference type="Pfam" id="PF17782">
    <property type="entry name" value="WHD_DprA"/>
    <property type="match status" value="1"/>
</dbReference>
<dbReference type="PANTHER" id="PTHR43022:SF1">
    <property type="entry name" value="PROTEIN SMF"/>
    <property type="match status" value="1"/>
</dbReference>
<dbReference type="Gene3D" id="3.40.50.450">
    <property type="match status" value="1"/>
</dbReference>
<gene>
    <name evidence="5" type="primary">dprA</name>
    <name evidence="5" type="ORF">C9I98_24085</name>
</gene>
<dbReference type="InterPro" id="IPR036388">
    <property type="entry name" value="WH-like_DNA-bd_sf"/>
</dbReference>
<dbReference type="InterPro" id="IPR041614">
    <property type="entry name" value="DprA_WH"/>
</dbReference>
<dbReference type="GO" id="GO:0009294">
    <property type="term" value="P:DNA-mediated transformation"/>
    <property type="evidence" value="ECO:0007669"/>
    <property type="project" value="InterPro"/>
</dbReference>
<dbReference type="InterPro" id="IPR057338">
    <property type="entry name" value="DprA_SAM"/>
</dbReference>